<dbReference type="Pfam" id="PF02517">
    <property type="entry name" value="Rce1-like"/>
    <property type="match status" value="1"/>
</dbReference>
<sequence length="283" mass="29069">MATASQERPVLQSAIALVSAFGLGAGGLLFGVALLLLTVAGIGLVTGTIVSGFAFLVLSLVFIQGVGCAGVALSYYKLRPAIAPRVRSLLDLAGDGKSFGIPAGVPTLKQAGIVLGGYAAAIVWVMFSGIIMTVIQNIRGQPLQTGNNAAAELGRSNPEVLLLLIPASILVIGPGEELLFRGVVQGRIRERFSRVPGVIIPSAIFAALHLFALVGGSLLGNLVVVSILFGTATVFGVAYEYSGNIVVPSLIHGLYNATLFTILYVSVTMGDELAQQGLLGIGA</sequence>
<organism evidence="3 4">
    <name type="scientific">Haloarcula saliterrae</name>
    <dbReference type="NCBI Taxonomy" id="2950534"/>
    <lineage>
        <taxon>Archaea</taxon>
        <taxon>Methanobacteriati</taxon>
        <taxon>Methanobacteriota</taxon>
        <taxon>Stenosarchaea group</taxon>
        <taxon>Halobacteria</taxon>
        <taxon>Halobacteriales</taxon>
        <taxon>Haloarculaceae</taxon>
        <taxon>Haloarcula</taxon>
    </lineage>
</organism>
<evidence type="ECO:0000256" key="1">
    <source>
        <dbReference type="SAM" id="Phobius"/>
    </source>
</evidence>
<feature type="transmembrane region" description="Helical" evidence="1">
    <location>
        <begin position="53"/>
        <end position="76"/>
    </location>
</feature>
<keyword evidence="1" id="KW-0812">Transmembrane</keyword>
<evidence type="ECO:0000313" key="3">
    <source>
        <dbReference type="EMBL" id="MDS0258177.1"/>
    </source>
</evidence>
<keyword evidence="3" id="KW-0645">Protease</keyword>
<keyword evidence="1" id="KW-1133">Transmembrane helix</keyword>
<proteinExistence type="predicted"/>
<keyword evidence="3" id="KW-0482">Metalloprotease</keyword>
<keyword evidence="4" id="KW-1185">Reference proteome</keyword>
<feature type="transmembrane region" description="Helical" evidence="1">
    <location>
        <begin position="218"/>
        <end position="238"/>
    </location>
</feature>
<dbReference type="RefSeq" id="WP_310917736.1">
    <property type="nucleotide sequence ID" value="NZ_JAMQON010000001.1"/>
</dbReference>
<feature type="transmembrane region" description="Helical" evidence="1">
    <location>
        <begin position="245"/>
        <end position="267"/>
    </location>
</feature>
<feature type="transmembrane region" description="Helical" evidence="1">
    <location>
        <begin position="113"/>
        <end position="135"/>
    </location>
</feature>
<dbReference type="InterPro" id="IPR052710">
    <property type="entry name" value="CAAX_protease"/>
</dbReference>
<dbReference type="PANTHER" id="PTHR36435:SF1">
    <property type="entry name" value="CAAX AMINO TERMINAL PROTEASE FAMILY PROTEIN"/>
    <property type="match status" value="1"/>
</dbReference>
<keyword evidence="1" id="KW-0472">Membrane</keyword>
<dbReference type="GO" id="GO:0008237">
    <property type="term" value="F:metallopeptidase activity"/>
    <property type="evidence" value="ECO:0007669"/>
    <property type="project" value="UniProtKB-KW"/>
</dbReference>
<dbReference type="Proteomes" id="UP001259659">
    <property type="component" value="Unassembled WGS sequence"/>
</dbReference>
<reference evidence="3 4" key="1">
    <citation type="submission" date="2022-06" db="EMBL/GenBank/DDBJ databases">
        <title>Haloarcula sp. a new haloarchaeum isolate from saline soil.</title>
        <authorList>
            <person name="Strakova D."/>
            <person name="Galisteo C."/>
            <person name="Sanchez-Porro C."/>
            <person name="Ventosa A."/>
        </authorList>
    </citation>
    <scope>NUCLEOTIDE SEQUENCE [LARGE SCALE GENOMIC DNA]</scope>
    <source>
        <strain evidence="3 4">S1CR25-12</strain>
    </source>
</reference>
<accession>A0ABU2F7E6</accession>
<keyword evidence="3" id="KW-0378">Hydrolase</keyword>
<protein>
    <submittedName>
        <fullName evidence="3">CPBP family intramembrane metalloprotease</fullName>
    </submittedName>
</protein>
<feature type="transmembrane region" description="Helical" evidence="1">
    <location>
        <begin position="160"/>
        <end position="180"/>
    </location>
</feature>
<dbReference type="InterPro" id="IPR003675">
    <property type="entry name" value="Rce1/LyrA-like_dom"/>
</dbReference>
<dbReference type="PANTHER" id="PTHR36435">
    <property type="entry name" value="SLR1288 PROTEIN"/>
    <property type="match status" value="1"/>
</dbReference>
<feature type="transmembrane region" description="Helical" evidence="1">
    <location>
        <begin position="14"/>
        <end position="47"/>
    </location>
</feature>
<feature type="domain" description="CAAX prenyl protease 2/Lysostaphin resistance protein A-like" evidence="2">
    <location>
        <begin position="161"/>
        <end position="257"/>
    </location>
</feature>
<evidence type="ECO:0000259" key="2">
    <source>
        <dbReference type="Pfam" id="PF02517"/>
    </source>
</evidence>
<name>A0ABU2F7E6_9EURY</name>
<feature type="transmembrane region" description="Helical" evidence="1">
    <location>
        <begin position="192"/>
        <end position="212"/>
    </location>
</feature>
<comment type="caution">
    <text evidence="3">The sequence shown here is derived from an EMBL/GenBank/DDBJ whole genome shotgun (WGS) entry which is preliminary data.</text>
</comment>
<evidence type="ECO:0000313" key="4">
    <source>
        <dbReference type="Proteomes" id="UP001259659"/>
    </source>
</evidence>
<gene>
    <name evidence="3" type="ORF">NDI56_01995</name>
</gene>
<dbReference type="EMBL" id="JAMQON010000001">
    <property type="protein sequence ID" value="MDS0258177.1"/>
    <property type="molecule type" value="Genomic_DNA"/>
</dbReference>